<dbReference type="AlphaFoldDB" id="A0A2T7NJ36"/>
<evidence type="ECO:0000313" key="3">
    <source>
        <dbReference type="Proteomes" id="UP000245119"/>
    </source>
</evidence>
<proteinExistence type="predicted"/>
<feature type="compositionally biased region" description="Low complexity" evidence="1">
    <location>
        <begin position="172"/>
        <end position="194"/>
    </location>
</feature>
<gene>
    <name evidence="2" type="ORF">C0Q70_19344</name>
</gene>
<evidence type="ECO:0000313" key="2">
    <source>
        <dbReference type="EMBL" id="PVD21177.1"/>
    </source>
</evidence>
<feature type="region of interest" description="Disordered" evidence="1">
    <location>
        <begin position="159"/>
        <end position="196"/>
    </location>
</feature>
<organism evidence="2 3">
    <name type="scientific">Pomacea canaliculata</name>
    <name type="common">Golden apple snail</name>
    <dbReference type="NCBI Taxonomy" id="400727"/>
    <lineage>
        <taxon>Eukaryota</taxon>
        <taxon>Metazoa</taxon>
        <taxon>Spiralia</taxon>
        <taxon>Lophotrochozoa</taxon>
        <taxon>Mollusca</taxon>
        <taxon>Gastropoda</taxon>
        <taxon>Caenogastropoda</taxon>
        <taxon>Architaenioglossa</taxon>
        <taxon>Ampullarioidea</taxon>
        <taxon>Ampullariidae</taxon>
        <taxon>Pomacea</taxon>
    </lineage>
</organism>
<accession>A0A2T7NJ36</accession>
<keyword evidence="3" id="KW-1185">Reference proteome</keyword>
<protein>
    <submittedName>
        <fullName evidence="2">Uncharacterized protein</fullName>
    </submittedName>
</protein>
<comment type="caution">
    <text evidence="2">The sequence shown here is derived from an EMBL/GenBank/DDBJ whole genome shotgun (WGS) entry which is preliminary data.</text>
</comment>
<dbReference type="EMBL" id="PZQS01000012">
    <property type="protein sequence ID" value="PVD21177.1"/>
    <property type="molecule type" value="Genomic_DNA"/>
</dbReference>
<evidence type="ECO:0000256" key="1">
    <source>
        <dbReference type="SAM" id="MobiDB-lite"/>
    </source>
</evidence>
<reference evidence="2 3" key="1">
    <citation type="submission" date="2018-04" db="EMBL/GenBank/DDBJ databases">
        <title>The genome of golden apple snail Pomacea canaliculata provides insight into stress tolerance and invasive adaptation.</title>
        <authorList>
            <person name="Liu C."/>
            <person name="Liu B."/>
            <person name="Ren Y."/>
            <person name="Zhang Y."/>
            <person name="Wang H."/>
            <person name="Li S."/>
            <person name="Jiang F."/>
            <person name="Yin L."/>
            <person name="Zhang G."/>
            <person name="Qian W."/>
            <person name="Fan W."/>
        </authorList>
    </citation>
    <scope>NUCLEOTIDE SEQUENCE [LARGE SCALE GENOMIC DNA]</scope>
    <source>
        <strain evidence="2">SZHN2017</strain>
        <tissue evidence="2">Muscle</tissue>
    </source>
</reference>
<dbReference type="Proteomes" id="UP000245119">
    <property type="component" value="Linkage Group LG12"/>
</dbReference>
<name>A0A2T7NJ36_POMCA</name>
<dbReference type="OrthoDB" id="6155965at2759"/>
<sequence length="508" mass="56850">MVWKYPPTWWSRECKHPWRNPTASKQKDTVQILRDKFICLEQHLRKENKIPDDMIPEITEWKENRLPNLFFLTYISSLLGKCRTLGILLNKPQDKQIEHSNYISNMIAELFSSMEENMQKIKDFVEKQKSSLTLEPTLTSPSRSTLQKRDLEAISTADECLYPPAKKRPRQSSLSPSFLHSESSPSSPYATSSPCTQMSNDILNSIRNDILSSASNPIEITPQELTPTNLLVQPASVDNNPVKSTMVNKQQHPPVYLEIFQVQPSISDNQSFQANYFEALSAEDNHSVTSDEAYHSDTPYVENPSTLPSQAEHLKMHFSESECLDTLTTDADNNSAHSNDTSISKNVSATSNMSLGMEFNEPEHLKMSPFNNAVTSFSDTSWEEHSMSYHHSINSSVNSSSLAQSQVISSPTNFSRMDCYGITVQSSTSDVLHQSGILSGNISPHPTDTSALENALATSKISLQDENDSDDLNTFLLSPESQEVLSSFIKILDEEDIFSSVSSPSSTE</sequence>